<keyword evidence="2" id="KW-0812">Transmembrane</keyword>
<reference evidence="4" key="1">
    <citation type="submission" date="2020-02" db="EMBL/GenBank/DDBJ databases">
        <authorList>
            <person name="Chen W.-M."/>
        </authorList>
    </citation>
    <scope>NUCLEOTIDE SEQUENCE</scope>
    <source>
        <strain evidence="4">NBD-18</strain>
    </source>
</reference>
<dbReference type="GO" id="GO:0042834">
    <property type="term" value="F:peptidoglycan binding"/>
    <property type="evidence" value="ECO:0007669"/>
    <property type="project" value="InterPro"/>
</dbReference>
<dbReference type="PANTHER" id="PTHR38687">
    <property type="entry name" value="CELL DIVISION PROTEIN DEDD-RELATED"/>
    <property type="match status" value="1"/>
</dbReference>
<dbReference type="PANTHER" id="PTHR38687:SF1">
    <property type="entry name" value="CELL DIVISION PROTEIN DEDD"/>
    <property type="match status" value="1"/>
</dbReference>
<sequence>MAKRSSSGGGGSTIYGVLAGLLIGLMVAAAVAYYVVKAPSPFVDKASRQPESTARPDPRNAPDPNAALGVRDTTPIPPSAIGEAPINSSGDKSAESTNKKPSAGKDELGALIATLSPTSPTEPQARVEKPRTEPRKETAKDAAKESSAAGQQNAGSTYYLQAGSFKVLEDAEALRARLIMMGLQVEIQRAEVNGIQFNRVRVGPFSKIDDMNKVRARLGEEKIVTAVVRQ</sequence>
<dbReference type="GO" id="GO:0032506">
    <property type="term" value="P:cytokinetic process"/>
    <property type="evidence" value="ECO:0007669"/>
    <property type="project" value="TreeGrafter"/>
</dbReference>
<feature type="compositionally biased region" description="Basic and acidic residues" evidence="1">
    <location>
        <begin position="92"/>
        <end position="108"/>
    </location>
</feature>
<dbReference type="EMBL" id="JAAGRN010000002">
    <property type="protein sequence ID" value="NDY82413.1"/>
    <property type="molecule type" value="Genomic_DNA"/>
</dbReference>
<keyword evidence="2" id="KW-1133">Transmembrane helix</keyword>
<feature type="domain" description="SPOR" evidence="3">
    <location>
        <begin position="152"/>
        <end position="230"/>
    </location>
</feature>
<accession>A0A6B2QWS9</accession>
<dbReference type="PROSITE" id="PS51724">
    <property type="entry name" value="SPOR"/>
    <property type="match status" value="1"/>
</dbReference>
<name>A0A6B2QWS9_9BURK</name>
<evidence type="ECO:0000313" key="4">
    <source>
        <dbReference type="EMBL" id="NDY82413.1"/>
    </source>
</evidence>
<dbReference type="AlphaFoldDB" id="A0A6B2QWS9"/>
<dbReference type="GO" id="GO:0030428">
    <property type="term" value="C:cell septum"/>
    <property type="evidence" value="ECO:0007669"/>
    <property type="project" value="TreeGrafter"/>
</dbReference>
<evidence type="ECO:0000256" key="2">
    <source>
        <dbReference type="SAM" id="Phobius"/>
    </source>
</evidence>
<feature type="compositionally biased region" description="Basic and acidic residues" evidence="1">
    <location>
        <begin position="125"/>
        <end position="144"/>
    </location>
</feature>
<dbReference type="GO" id="GO:0032153">
    <property type="term" value="C:cell division site"/>
    <property type="evidence" value="ECO:0007669"/>
    <property type="project" value="TreeGrafter"/>
</dbReference>
<dbReference type="InterPro" id="IPR036680">
    <property type="entry name" value="SPOR-like_sf"/>
</dbReference>
<dbReference type="SUPFAM" id="SSF110997">
    <property type="entry name" value="Sporulation related repeat"/>
    <property type="match status" value="1"/>
</dbReference>
<feature type="transmembrane region" description="Helical" evidence="2">
    <location>
        <begin position="12"/>
        <end position="36"/>
    </location>
</feature>
<comment type="caution">
    <text evidence="4">The sequence shown here is derived from an EMBL/GenBank/DDBJ whole genome shotgun (WGS) entry which is preliminary data.</text>
</comment>
<evidence type="ECO:0000259" key="3">
    <source>
        <dbReference type="PROSITE" id="PS51724"/>
    </source>
</evidence>
<gene>
    <name evidence="4" type="ORF">G3I67_04115</name>
</gene>
<dbReference type="InterPro" id="IPR052521">
    <property type="entry name" value="Cell_div_SPOR-domain"/>
</dbReference>
<feature type="region of interest" description="Disordered" evidence="1">
    <location>
        <begin position="42"/>
        <end position="153"/>
    </location>
</feature>
<proteinExistence type="predicted"/>
<dbReference type="Pfam" id="PF05036">
    <property type="entry name" value="SPOR"/>
    <property type="match status" value="1"/>
</dbReference>
<evidence type="ECO:0000256" key="1">
    <source>
        <dbReference type="SAM" id="MobiDB-lite"/>
    </source>
</evidence>
<dbReference type="InterPro" id="IPR007730">
    <property type="entry name" value="SPOR-like_dom"/>
</dbReference>
<protein>
    <submittedName>
        <fullName evidence="4">SPOR domain-containing protein</fullName>
    </submittedName>
</protein>
<keyword evidence="2" id="KW-0472">Membrane</keyword>
<dbReference type="Gene3D" id="3.30.70.1070">
    <property type="entry name" value="Sporulation related repeat"/>
    <property type="match status" value="1"/>
</dbReference>
<dbReference type="RefSeq" id="WP_163651809.1">
    <property type="nucleotide sequence ID" value="NZ_JAAGRN010000002.1"/>
</dbReference>
<organism evidence="4">
    <name type="scientific">Sheuella amnicola</name>
    <dbReference type="NCBI Taxonomy" id="2707330"/>
    <lineage>
        <taxon>Bacteria</taxon>
        <taxon>Pseudomonadati</taxon>
        <taxon>Pseudomonadota</taxon>
        <taxon>Betaproteobacteria</taxon>
        <taxon>Burkholderiales</taxon>
        <taxon>Alcaligenaceae</taxon>
        <taxon>Sheuella</taxon>
    </lineage>
</organism>